<organism evidence="1">
    <name type="scientific">freshwater metagenome</name>
    <dbReference type="NCBI Taxonomy" id="449393"/>
    <lineage>
        <taxon>unclassified sequences</taxon>
        <taxon>metagenomes</taxon>
        <taxon>ecological metagenomes</taxon>
    </lineage>
</organism>
<sequence length="57" mass="6048">MLVQLVDPSLVKLLLRGAVAVPALIKMFPLKAVVIAPAHDGVVMFVVVPEFSVVIVP</sequence>
<dbReference type="AlphaFoldDB" id="A0A6J7RFY1"/>
<gene>
    <name evidence="1" type="ORF">UFOPK4134_00695</name>
</gene>
<dbReference type="EMBL" id="CAFBPS010000039">
    <property type="protein sequence ID" value="CAB5027723.1"/>
    <property type="molecule type" value="Genomic_DNA"/>
</dbReference>
<name>A0A6J7RFY1_9ZZZZ</name>
<reference evidence="1" key="1">
    <citation type="submission" date="2020-05" db="EMBL/GenBank/DDBJ databases">
        <authorList>
            <person name="Chiriac C."/>
            <person name="Salcher M."/>
            <person name="Ghai R."/>
            <person name="Kavagutti S V."/>
        </authorList>
    </citation>
    <scope>NUCLEOTIDE SEQUENCE</scope>
</reference>
<protein>
    <submittedName>
        <fullName evidence="1">Unannotated protein</fullName>
    </submittedName>
</protein>
<accession>A0A6J7RFY1</accession>
<proteinExistence type="predicted"/>
<evidence type="ECO:0000313" key="1">
    <source>
        <dbReference type="EMBL" id="CAB5027723.1"/>
    </source>
</evidence>